<dbReference type="Proteomes" id="UP000054383">
    <property type="component" value="Unassembled WGS sequence"/>
</dbReference>
<keyword evidence="2" id="KW-1185">Reference proteome</keyword>
<dbReference type="InterPro" id="IPR016169">
    <property type="entry name" value="FAD-bd_PCMH_sub2"/>
</dbReference>
<dbReference type="EMBL" id="CVMT01000006">
    <property type="protein sequence ID" value="CRG89288.1"/>
    <property type="molecule type" value="Genomic_DNA"/>
</dbReference>
<protein>
    <submittedName>
        <fullName evidence="1">Uncharacterized protein</fullName>
    </submittedName>
</protein>
<evidence type="ECO:0000313" key="2">
    <source>
        <dbReference type="Proteomes" id="UP000054383"/>
    </source>
</evidence>
<reference evidence="1 2" key="1">
    <citation type="submission" date="2015-04" db="EMBL/GenBank/DDBJ databases">
        <authorList>
            <person name="Syromyatnikov M.Y."/>
            <person name="Popov V.N."/>
        </authorList>
    </citation>
    <scope>NUCLEOTIDE SEQUENCE [LARGE SCALE GENOMIC DNA]</scope>
    <source>
        <strain evidence="1">WF-38-12</strain>
    </source>
</reference>
<name>A0A0U1M133_TALIS</name>
<sequence>MVATTAAALDQLRAPFSDKVVVGWGLCPIFMDSEQMALKALRLFNANAKEDADVYRALKGGGSNYGSISKFILSLTSNTPSTSTTQTTTSKSSRQLGVQEVMENDNKIGLFSNSNQGVIAVGLLYADTPTERPPAFEPFYNLTSLMTIVFPV</sequence>
<evidence type="ECO:0000313" key="1">
    <source>
        <dbReference type="EMBL" id="CRG89288.1"/>
    </source>
</evidence>
<proteinExistence type="predicted"/>
<dbReference type="OrthoDB" id="2151789at2759"/>
<dbReference type="Gene3D" id="3.30.465.10">
    <property type="match status" value="1"/>
</dbReference>
<dbReference type="AlphaFoldDB" id="A0A0U1M133"/>
<organism evidence="1 2">
    <name type="scientific">Talaromyces islandicus</name>
    <name type="common">Penicillium islandicum</name>
    <dbReference type="NCBI Taxonomy" id="28573"/>
    <lineage>
        <taxon>Eukaryota</taxon>
        <taxon>Fungi</taxon>
        <taxon>Dikarya</taxon>
        <taxon>Ascomycota</taxon>
        <taxon>Pezizomycotina</taxon>
        <taxon>Eurotiomycetes</taxon>
        <taxon>Eurotiomycetidae</taxon>
        <taxon>Eurotiales</taxon>
        <taxon>Trichocomaceae</taxon>
        <taxon>Talaromyces</taxon>
        <taxon>Talaromyces sect. Islandici</taxon>
    </lineage>
</organism>
<gene>
    <name evidence="1" type="ORF">PISL3812_06324</name>
</gene>
<accession>A0A0U1M133</accession>